<gene>
    <name evidence="1" type="ORF">FEE39_09855</name>
</gene>
<proteinExistence type="predicted"/>
<organism evidence="1 2">
    <name type="scientific">Lactobacillus johnsonii</name>
    <dbReference type="NCBI Taxonomy" id="33959"/>
    <lineage>
        <taxon>Bacteria</taxon>
        <taxon>Bacillati</taxon>
        <taxon>Bacillota</taxon>
        <taxon>Bacilli</taxon>
        <taxon>Lactobacillales</taxon>
        <taxon>Lactobacillaceae</taxon>
        <taxon>Lactobacillus</taxon>
    </lineage>
</organism>
<protein>
    <submittedName>
        <fullName evidence="1">Uncharacterized protein</fullName>
    </submittedName>
</protein>
<evidence type="ECO:0000313" key="1">
    <source>
        <dbReference type="EMBL" id="QIA88538.1"/>
    </source>
</evidence>
<reference evidence="1 2" key="1">
    <citation type="submission" date="2019-06" db="EMBL/GenBank/DDBJ databases">
        <title>Whole genome sequencing of Lactobacillus johnsonii strain G2A.</title>
        <authorList>
            <person name="Conlan S."/>
            <person name="Thomas P.J."/>
            <person name="Mullikin J."/>
            <person name="Singer J."/>
            <person name="Weaver C."/>
            <person name="Segre J.A."/>
        </authorList>
    </citation>
    <scope>NUCLEOTIDE SEQUENCE [LARGE SCALE GENOMIC DNA]</scope>
    <source>
        <strain evidence="1 2">G2A</strain>
        <plasmid evidence="1 2">unnamed1</plasmid>
    </source>
</reference>
<dbReference type="Proteomes" id="UP000464749">
    <property type="component" value="Plasmid unnamed1"/>
</dbReference>
<keyword evidence="1" id="KW-0614">Plasmid</keyword>
<name>A0A9X7TJH9_LACJH</name>
<dbReference type="AlphaFoldDB" id="A0A9X7TJH9"/>
<evidence type="ECO:0000313" key="2">
    <source>
        <dbReference type="Proteomes" id="UP000464749"/>
    </source>
</evidence>
<geneLocation type="plasmid" evidence="1 2">
    <name>unnamed1</name>
</geneLocation>
<dbReference type="EMBL" id="CP040855">
    <property type="protein sequence ID" value="QIA88538.1"/>
    <property type="molecule type" value="Genomic_DNA"/>
</dbReference>
<dbReference type="RefSeq" id="WP_163588918.1">
    <property type="nucleotide sequence ID" value="NZ_CP040855.1"/>
</dbReference>
<sequence length="194" mass="23498">MQKSEWKLEFDKRLQKVLFADGNYYPDYTWKKIRANFDDYTYKNRQQLLSALFSDFWKKSKAKSRKEDMNTYFEKYKLNVAYYNTSYHLIRHANKYLTAEQLRYGIEHKVGVESFSNHDLVYTLINCFPDDRMSDFENSDSEAISKLRELKKEPHLLQLSQKNTFTLALFTLRHIEELDVNLWVFKKRTGKKRK</sequence>
<accession>A0A9X7TJH9</accession>